<dbReference type="GO" id="GO:0008528">
    <property type="term" value="F:G protein-coupled peptide receptor activity"/>
    <property type="evidence" value="ECO:0007669"/>
    <property type="project" value="TreeGrafter"/>
</dbReference>
<gene>
    <name evidence="2" type="ORF">PMAYCL1PPCAC_31755</name>
</gene>
<organism evidence="2 3">
    <name type="scientific">Pristionchus mayeri</name>
    <dbReference type="NCBI Taxonomy" id="1317129"/>
    <lineage>
        <taxon>Eukaryota</taxon>
        <taxon>Metazoa</taxon>
        <taxon>Ecdysozoa</taxon>
        <taxon>Nematoda</taxon>
        <taxon>Chromadorea</taxon>
        <taxon>Rhabditida</taxon>
        <taxon>Rhabditina</taxon>
        <taxon>Diplogasteromorpha</taxon>
        <taxon>Diplogasteroidea</taxon>
        <taxon>Neodiplogasteridae</taxon>
        <taxon>Pristionchus</taxon>
    </lineage>
</organism>
<accession>A0AAN5IEV7</accession>
<dbReference type="PANTHER" id="PTHR46273:SF14">
    <property type="entry name" value="G-PROTEIN COUPLED RECEPTOR DMSR-1"/>
    <property type="match status" value="1"/>
</dbReference>
<feature type="transmembrane region" description="Helical" evidence="1">
    <location>
        <begin position="67"/>
        <end position="87"/>
    </location>
</feature>
<evidence type="ECO:0000313" key="2">
    <source>
        <dbReference type="EMBL" id="GMR61560.1"/>
    </source>
</evidence>
<keyword evidence="1" id="KW-1133">Transmembrane helix</keyword>
<dbReference type="PANTHER" id="PTHR46273">
    <property type="entry name" value="MYOSUPPRESSIN RECEPTOR 1, ISOFORM B-RELATED"/>
    <property type="match status" value="1"/>
</dbReference>
<dbReference type="EMBL" id="BTRK01000006">
    <property type="protein sequence ID" value="GMR61560.1"/>
    <property type="molecule type" value="Genomic_DNA"/>
</dbReference>
<dbReference type="Proteomes" id="UP001328107">
    <property type="component" value="Unassembled WGS sequence"/>
</dbReference>
<feature type="transmembrane region" description="Helical" evidence="1">
    <location>
        <begin position="36"/>
        <end position="55"/>
    </location>
</feature>
<name>A0AAN5IEV7_9BILA</name>
<keyword evidence="3" id="KW-1185">Reference proteome</keyword>
<dbReference type="InterPro" id="IPR053219">
    <property type="entry name" value="GPCR_Dmsr-1"/>
</dbReference>
<evidence type="ECO:0008006" key="4">
    <source>
        <dbReference type="Google" id="ProtNLM"/>
    </source>
</evidence>
<reference evidence="3" key="1">
    <citation type="submission" date="2022-10" db="EMBL/GenBank/DDBJ databases">
        <title>Genome assembly of Pristionchus species.</title>
        <authorList>
            <person name="Yoshida K."/>
            <person name="Sommer R.J."/>
        </authorList>
    </citation>
    <scope>NUCLEOTIDE SEQUENCE [LARGE SCALE GENOMIC DNA]</scope>
    <source>
        <strain evidence="3">RS5460</strain>
    </source>
</reference>
<evidence type="ECO:0000256" key="1">
    <source>
        <dbReference type="SAM" id="Phobius"/>
    </source>
</evidence>
<keyword evidence="1" id="KW-0472">Membrane</keyword>
<sequence length="108" mass="12624">MSDECTSLLFQLNNKSAIYDYLKYLSFEFYDVFECFLLYVGPVLVVANIFAIFILSRKEQRTPYNLIFLVMALNQGLSILCIDIQLWSLRYEFGCGYFNYYLPSSALS</sequence>
<keyword evidence="1" id="KW-0812">Transmembrane</keyword>
<dbReference type="GO" id="GO:0005886">
    <property type="term" value="C:plasma membrane"/>
    <property type="evidence" value="ECO:0007669"/>
    <property type="project" value="TreeGrafter"/>
</dbReference>
<proteinExistence type="predicted"/>
<protein>
    <recommendedName>
        <fullName evidence="4">G protein-coupled receptor</fullName>
    </recommendedName>
</protein>
<dbReference type="AlphaFoldDB" id="A0AAN5IEV7"/>
<comment type="caution">
    <text evidence="2">The sequence shown here is derived from an EMBL/GenBank/DDBJ whole genome shotgun (WGS) entry which is preliminary data.</text>
</comment>
<evidence type="ECO:0000313" key="3">
    <source>
        <dbReference type="Proteomes" id="UP001328107"/>
    </source>
</evidence>